<evidence type="ECO:0000313" key="1">
    <source>
        <dbReference type="EMBL" id="AOJ08964.1"/>
    </source>
</evidence>
<organism evidence="1 2">
    <name type="scientific">Burkholderia mayonis</name>
    <dbReference type="NCBI Taxonomy" id="1385591"/>
    <lineage>
        <taxon>Bacteria</taxon>
        <taxon>Pseudomonadati</taxon>
        <taxon>Pseudomonadota</taxon>
        <taxon>Betaproteobacteria</taxon>
        <taxon>Burkholderiales</taxon>
        <taxon>Burkholderiaceae</taxon>
        <taxon>Burkholderia</taxon>
        <taxon>pseudomallei group</taxon>
    </lineage>
</organism>
<evidence type="ECO:0000313" key="2">
    <source>
        <dbReference type="Proteomes" id="UP000067711"/>
    </source>
</evidence>
<dbReference type="EMBL" id="CP013389">
    <property type="protein sequence ID" value="AOJ08964.1"/>
    <property type="molecule type" value="Genomic_DNA"/>
</dbReference>
<accession>A0A1B4FZ58</accession>
<name>A0A1B4FZ58_9BURK</name>
<dbReference type="Gene3D" id="3.40.50.150">
    <property type="entry name" value="Vaccinia Virus protein VP39"/>
    <property type="match status" value="1"/>
</dbReference>
<dbReference type="RefSeq" id="WP_066487259.1">
    <property type="nucleotide sequence ID" value="NZ_CP013389.1"/>
</dbReference>
<dbReference type="Proteomes" id="UP000067711">
    <property type="component" value="Chromosome 1"/>
</dbReference>
<dbReference type="AlphaFoldDB" id="A0A1B4FZ58"/>
<dbReference type="SUPFAM" id="SSF53335">
    <property type="entry name" value="S-adenosyl-L-methionine-dependent methyltransferases"/>
    <property type="match status" value="1"/>
</dbReference>
<sequence length="219" mass="25243">MSNRRAFFESVYRDNLWNSEESRSGQGSEVRATASLAAELPAVLRHYRVQSILDVPCGDFHWMRHVDLAGIHYIGGDIVPDLIDANQRLYGNAARKFIQIDAIDDPLPEVDAIFCRDCAIHFSFELIWRLVANFAASRARYVFLTHDNCFQRYVDNGHANVDLEDATDGVNYLYRPLNFLLPPFAFPPPVHVINEGQWDQMKTMAMWRVDDLRQVLARR</sequence>
<gene>
    <name evidence="1" type="ORF">WS71_16335</name>
</gene>
<dbReference type="InterPro" id="IPR029063">
    <property type="entry name" value="SAM-dependent_MTases_sf"/>
</dbReference>
<evidence type="ECO:0008006" key="3">
    <source>
        <dbReference type="Google" id="ProtNLM"/>
    </source>
</evidence>
<reference evidence="1 2" key="1">
    <citation type="submission" date="2015-12" db="EMBL/GenBank/DDBJ databases">
        <title>Diversity of Burkholderia near neighbor genomes.</title>
        <authorList>
            <person name="Sahl J."/>
            <person name="Wagner D."/>
            <person name="Keim P."/>
        </authorList>
    </citation>
    <scope>NUCLEOTIDE SEQUENCE [LARGE SCALE GENOMIC DNA]</scope>
    <source>
        <strain evidence="1 2">BDU8</strain>
    </source>
</reference>
<proteinExistence type="predicted"/>
<protein>
    <recommendedName>
        <fullName evidence="3">Class I SAM-dependent methyltransferase</fullName>
    </recommendedName>
</protein>